<dbReference type="Proteomes" id="UP001199106">
    <property type="component" value="Unassembled WGS sequence"/>
</dbReference>
<comment type="caution">
    <text evidence="2">The sequence shown here is derived from an EMBL/GenBank/DDBJ whole genome shotgun (WGS) entry which is preliminary data.</text>
</comment>
<protein>
    <submittedName>
        <fullName evidence="2">Uncharacterized protein</fullName>
    </submittedName>
</protein>
<dbReference type="AlphaFoldDB" id="A0AAD4IJP5"/>
<feature type="region of interest" description="Disordered" evidence="1">
    <location>
        <begin position="280"/>
        <end position="302"/>
    </location>
</feature>
<evidence type="ECO:0000313" key="3">
    <source>
        <dbReference type="Proteomes" id="UP001199106"/>
    </source>
</evidence>
<evidence type="ECO:0000313" key="2">
    <source>
        <dbReference type="EMBL" id="KAG9195616.1"/>
    </source>
</evidence>
<keyword evidence="3" id="KW-1185">Reference proteome</keyword>
<sequence>MKITFDQTAERIRAASGTLPLSIYRTFYETSQTTCCFVNRDTHPKHRESPDLKISDENAFRSIGSFFLPTDLTREHIERQRIWNRKTNPSSYISGFDDLRHAIQRADFHYENSKRIGMRVSIARISTDGLIAATVTAQMKTTITVTTRQRALSDEICVASKVPKIRRWNTICADGHDYEWLACSFIPKSCITRVMPLEGVRLHRNPDVRIVRSIDSPDPWVFDWNTSMWRYDPRLYRTACFLSTYRGNRRKMLDAERDDKHEGPSRKCPKVINISKAKGKTTNVTPKAKRNNNPYESDFTPEGLQQADSDSGCCSVCGQHKTPFHINEEIDGPLAYLDLIMLSKATRH</sequence>
<organism evidence="2 3">
    <name type="scientific">Alternaria panax</name>
    <dbReference type="NCBI Taxonomy" id="48097"/>
    <lineage>
        <taxon>Eukaryota</taxon>
        <taxon>Fungi</taxon>
        <taxon>Dikarya</taxon>
        <taxon>Ascomycota</taxon>
        <taxon>Pezizomycotina</taxon>
        <taxon>Dothideomycetes</taxon>
        <taxon>Pleosporomycetidae</taxon>
        <taxon>Pleosporales</taxon>
        <taxon>Pleosporineae</taxon>
        <taxon>Pleosporaceae</taxon>
        <taxon>Alternaria</taxon>
        <taxon>Alternaria sect. Panax</taxon>
    </lineage>
</organism>
<feature type="compositionally biased region" description="Polar residues" evidence="1">
    <location>
        <begin position="280"/>
        <end position="295"/>
    </location>
</feature>
<evidence type="ECO:0000256" key="1">
    <source>
        <dbReference type="SAM" id="MobiDB-lite"/>
    </source>
</evidence>
<proteinExistence type="predicted"/>
<name>A0AAD4IJP5_9PLEO</name>
<gene>
    <name evidence="2" type="ORF">G6011_00737</name>
</gene>
<reference evidence="2" key="1">
    <citation type="submission" date="2021-07" db="EMBL/GenBank/DDBJ databases">
        <title>Genome Resource of American Ginseng Black Spot Pathogen Alternaria panax.</title>
        <authorList>
            <person name="Qiu C."/>
            <person name="Wang W."/>
            <person name="Liu Z."/>
        </authorList>
    </citation>
    <scope>NUCLEOTIDE SEQUENCE</scope>
    <source>
        <strain evidence="2">BNCC115425</strain>
    </source>
</reference>
<dbReference type="EMBL" id="JAANER010000001">
    <property type="protein sequence ID" value="KAG9195616.1"/>
    <property type="molecule type" value="Genomic_DNA"/>
</dbReference>
<accession>A0AAD4IJP5</accession>